<protein>
    <submittedName>
        <fullName evidence="1">Uncharacterized protein</fullName>
    </submittedName>
</protein>
<evidence type="ECO:0000313" key="1">
    <source>
        <dbReference type="EMBL" id="NMP30028.1"/>
    </source>
</evidence>
<name>A0A7Y0L8Q9_9GAMM</name>
<accession>A0A7Y0L8Q9</accession>
<evidence type="ECO:0000313" key="2">
    <source>
        <dbReference type="Proteomes" id="UP000568664"/>
    </source>
</evidence>
<sequence length="129" mass="14453">MVSLILNLVAPKAKAELNFELNSSYDDFIDNLAKRHKFLSNNGSIAKFRIKGNFFADLRATKVVIAQKANPKHYAKVGFDLEIHSSNTKQVLLKAEERVIFGYFELNAVSKALSLMLENLAFSVEKSST</sequence>
<dbReference type="AlphaFoldDB" id="A0A7Y0L8Q9"/>
<gene>
    <name evidence="1" type="ORF">HII17_00515</name>
</gene>
<keyword evidence="2" id="KW-1185">Reference proteome</keyword>
<dbReference type="EMBL" id="JABBXH010000001">
    <property type="protein sequence ID" value="NMP30028.1"/>
    <property type="molecule type" value="Genomic_DNA"/>
</dbReference>
<proteinExistence type="predicted"/>
<organism evidence="1 2">
    <name type="scientific">Thalassotalea algicola</name>
    <dbReference type="NCBI Taxonomy" id="2716224"/>
    <lineage>
        <taxon>Bacteria</taxon>
        <taxon>Pseudomonadati</taxon>
        <taxon>Pseudomonadota</taxon>
        <taxon>Gammaproteobacteria</taxon>
        <taxon>Alteromonadales</taxon>
        <taxon>Colwelliaceae</taxon>
        <taxon>Thalassotalea</taxon>
    </lineage>
</organism>
<dbReference type="Proteomes" id="UP000568664">
    <property type="component" value="Unassembled WGS sequence"/>
</dbReference>
<reference evidence="1 2" key="1">
    <citation type="submission" date="2020-04" db="EMBL/GenBank/DDBJ databases">
        <title>Thalassotalea sp. M1531, isolated from the surface of marine red alga.</title>
        <authorList>
            <person name="Pang L."/>
            <person name="Lu D.-C."/>
        </authorList>
    </citation>
    <scope>NUCLEOTIDE SEQUENCE [LARGE SCALE GENOMIC DNA]</scope>
    <source>
        <strain evidence="1 2">M1531</strain>
    </source>
</reference>
<dbReference type="RefSeq" id="WP_169073378.1">
    <property type="nucleotide sequence ID" value="NZ_JABBXH010000001.1"/>
</dbReference>
<comment type="caution">
    <text evidence="1">The sequence shown here is derived from an EMBL/GenBank/DDBJ whole genome shotgun (WGS) entry which is preliminary data.</text>
</comment>